<gene>
    <name evidence="2" type="ORF">K466DRAFT_662846</name>
</gene>
<dbReference type="Proteomes" id="UP000308197">
    <property type="component" value="Unassembled WGS sequence"/>
</dbReference>
<feature type="compositionally biased region" description="Basic and acidic residues" evidence="1">
    <location>
        <begin position="484"/>
        <end position="501"/>
    </location>
</feature>
<protein>
    <submittedName>
        <fullName evidence="2">Uncharacterized protein</fullName>
    </submittedName>
</protein>
<sequence length="516" mass="57288">MDGPHPSAVPATATMPPTIPNDTASLPVELLQLICEAADHGTLYSIALSDRTFNELATPPLYSTIDLQLFPAIYACVRTLALPPSKISFNRDLATLVKTISLHDGIYDVAKASTLERKHRDVVRRRLAHAVPRMGGLVSFTCRTGIYLTAETFATLASGTLPFVHSIDIDVDLPRGAPEDGDGVVTSFALTGRGLKTLKLNTSRSVVFSKYEALIRSLLEASRDTLQSFSLPYGAESALRSTWPSTPSFPTLRELHVPANFLFQPAFRDTSSIRVLEITRSWTHTRIAPTLFPNLEEVACSPHDLVLLLPERAQHRRPIRSVTLDGVQYGNPRFYTMPDRLGAQGWHSLAFRALRFSGARLARISFVVPGLTVSFLETLLPIFEELEYLYILLQVRTGERGYGLDEISALAPLLKRMPCLQTLLLSYKLPIVPADGVAETYLDGRPSDFAHNEDDQRRALAAYDQHSSSLKRAAFTSEFEWEKREDGWHSRGHVVPEREILPDGEDEDEGQQQGVS</sequence>
<name>A0A5C3PHF4_9APHY</name>
<dbReference type="AlphaFoldDB" id="A0A5C3PHF4"/>
<dbReference type="InParanoid" id="A0A5C3PHF4"/>
<keyword evidence="3" id="KW-1185">Reference proteome</keyword>
<accession>A0A5C3PHF4</accession>
<evidence type="ECO:0000313" key="3">
    <source>
        <dbReference type="Proteomes" id="UP000308197"/>
    </source>
</evidence>
<feature type="region of interest" description="Disordered" evidence="1">
    <location>
        <begin position="484"/>
        <end position="516"/>
    </location>
</feature>
<evidence type="ECO:0000313" key="2">
    <source>
        <dbReference type="EMBL" id="TFK87640.1"/>
    </source>
</evidence>
<reference evidence="2 3" key="1">
    <citation type="journal article" date="2019" name="Nat. Ecol. Evol.">
        <title>Megaphylogeny resolves global patterns of mushroom evolution.</title>
        <authorList>
            <person name="Varga T."/>
            <person name="Krizsan K."/>
            <person name="Foldi C."/>
            <person name="Dima B."/>
            <person name="Sanchez-Garcia M."/>
            <person name="Sanchez-Ramirez S."/>
            <person name="Szollosi G.J."/>
            <person name="Szarkandi J.G."/>
            <person name="Papp V."/>
            <person name="Albert L."/>
            <person name="Andreopoulos W."/>
            <person name="Angelini C."/>
            <person name="Antonin V."/>
            <person name="Barry K.W."/>
            <person name="Bougher N.L."/>
            <person name="Buchanan P."/>
            <person name="Buyck B."/>
            <person name="Bense V."/>
            <person name="Catcheside P."/>
            <person name="Chovatia M."/>
            <person name="Cooper J."/>
            <person name="Damon W."/>
            <person name="Desjardin D."/>
            <person name="Finy P."/>
            <person name="Geml J."/>
            <person name="Haridas S."/>
            <person name="Hughes K."/>
            <person name="Justo A."/>
            <person name="Karasinski D."/>
            <person name="Kautmanova I."/>
            <person name="Kiss B."/>
            <person name="Kocsube S."/>
            <person name="Kotiranta H."/>
            <person name="LaButti K.M."/>
            <person name="Lechner B.E."/>
            <person name="Liimatainen K."/>
            <person name="Lipzen A."/>
            <person name="Lukacs Z."/>
            <person name="Mihaltcheva S."/>
            <person name="Morgado L.N."/>
            <person name="Niskanen T."/>
            <person name="Noordeloos M.E."/>
            <person name="Ohm R.A."/>
            <person name="Ortiz-Santana B."/>
            <person name="Ovrebo C."/>
            <person name="Racz N."/>
            <person name="Riley R."/>
            <person name="Savchenko A."/>
            <person name="Shiryaev A."/>
            <person name="Soop K."/>
            <person name="Spirin V."/>
            <person name="Szebenyi C."/>
            <person name="Tomsovsky M."/>
            <person name="Tulloss R.E."/>
            <person name="Uehling J."/>
            <person name="Grigoriev I.V."/>
            <person name="Vagvolgyi C."/>
            <person name="Papp T."/>
            <person name="Martin F.M."/>
            <person name="Miettinen O."/>
            <person name="Hibbett D.S."/>
            <person name="Nagy L.G."/>
        </authorList>
    </citation>
    <scope>NUCLEOTIDE SEQUENCE [LARGE SCALE GENOMIC DNA]</scope>
    <source>
        <strain evidence="2 3">HHB13444</strain>
    </source>
</reference>
<proteinExistence type="predicted"/>
<organism evidence="2 3">
    <name type="scientific">Polyporus arcularius HHB13444</name>
    <dbReference type="NCBI Taxonomy" id="1314778"/>
    <lineage>
        <taxon>Eukaryota</taxon>
        <taxon>Fungi</taxon>
        <taxon>Dikarya</taxon>
        <taxon>Basidiomycota</taxon>
        <taxon>Agaricomycotina</taxon>
        <taxon>Agaricomycetes</taxon>
        <taxon>Polyporales</taxon>
        <taxon>Polyporaceae</taxon>
        <taxon>Polyporus</taxon>
    </lineage>
</organism>
<evidence type="ECO:0000256" key="1">
    <source>
        <dbReference type="SAM" id="MobiDB-lite"/>
    </source>
</evidence>
<dbReference type="EMBL" id="ML211144">
    <property type="protein sequence ID" value="TFK87640.1"/>
    <property type="molecule type" value="Genomic_DNA"/>
</dbReference>